<dbReference type="InterPro" id="IPR036397">
    <property type="entry name" value="RNaseH_sf"/>
</dbReference>
<keyword evidence="4" id="KW-0602">Photosynthesis</keyword>
<dbReference type="InterPro" id="IPR012337">
    <property type="entry name" value="RNaseH-like_sf"/>
</dbReference>
<evidence type="ECO:0000256" key="5">
    <source>
        <dbReference type="ARBA" id="ARBA00022679"/>
    </source>
</evidence>
<keyword evidence="11" id="KW-0793">Thylakoid</keyword>
<dbReference type="Gene3D" id="2.40.160.30">
    <property type="entry name" value="Photosystem II, cytochrome c-550 precursor"/>
    <property type="match status" value="1"/>
</dbReference>
<keyword evidence="14" id="KW-0604">Photosystem II</keyword>
<keyword evidence="7" id="KW-0540">Nuclease</keyword>
<dbReference type="PANTHER" id="PTHR37984:SF5">
    <property type="entry name" value="PROTEIN NYNRIN-LIKE"/>
    <property type="match status" value="1"/>
</dbReference>
<dbReference type="EC" id="2.7.7.49" evidence="3"/>
<dbReference type="InterPro" id="IPR043128">
    <property type="entry name" value="Rev_trsase/Diguanyl_cyclase"/>
</dbReference>
<evidence type="ECO:0000256" key="1">
    <source>
        <dbReference type="ARBA" id="ARBA00004334"/>
    </source>
</evidence>
<dbReference type="SUPFAM" id="SSF56925">
    <property type="entry name" value="OMPA-like"/>
    <property type="match status" value="1"/>
</dbReference>
<dbReference type="GO" id="GO:0003964">
    <property type="term" value="F:RNA-directed DNA polymerase activity"/>
    <property type="evidence" value="ECO:0007669"/>
    <property type="project" value="UniProtKB-KW"/>
</dbReference>
<dbReference type="Gene3D" id="3.30.70.270">
    <property type="match status" value="2"/>
</dbReference>
<dbReference type="FunFam" id="3.30.70.270:FF:000026">
    <property type="entry name" value="Transposon Ty3-G Gag-Pol polyprotein"/>
    <property type="match status" value="1"/>
</dbReference>
<evidence type="ECO:0000256" key="2">
    <source>
        <dbReference type="ARBA" id="ARBA00009838"/>
    </source>
</evidence>
<evidence type="ECO:0000256" key="12">
    <source>
        <dbReference type="ARBA" id="ARBA00023136"/>
    </source>
</evidence>
<dbReference type="InterPro" id="IPR001584">
    <property type="entry name" value="Integrase_cat-core"/>
</dbReference>
<keyword evidence="8" id="KW-0255">Endonuclease</keyword>
<feature type="region of interest" description="Disordered" evidence="15">
    <location>
        <begin position="24"/>
        <end position="92"/>
    </location>
</feature>
<dbReference type="Gene3D" id="3.30.2050.10">
    <property type="entry name" value="photosynthetic oxygen evolving center domain"/>
    <property type="match status" value="1"/>
</dbReference>
<comment type="subcellular location">
    <subcellularLocation>
        <location evidence="1">Plastid</location>
        <location evidence="1">Chloroplast thylakoid membrane</location>
    </subcellularLocation>
</comment>
<evidence type="ECO:0000313" key="18">
    <source>
        <dbReference type="Proteomes" id="UP001497516"/>
    </source>
</evidence>
<evidence type="ECO:0000256" key="15">
    <source>
        <dbReference type="SAM" id="MobiDB-lite"/>
    </source>
</evidence>
<evidence type="ECO:0000259" key="16">
    <source>
        <dbReference type="PROSITE" id="PS50994"/>
    </source>
</evidence>
<feature type="compositionally biased region" description="Low complexity" evidence="15">
    <location>
        <begin position="410"/>
        <end position="447"/>
    </location>
</feature>
<evidence type="ECO:0000313" key="17">
    <source>
        <dbReference type="EMBL" id="CAL1380199.1"/>
    </source>
</evidence>
<feature type="region of interest" description="Disordered" evidence="15">
    <location>
        <begin position="2001"/>
        <end position="2081"/>
    </location>
</feature>
<dbReference type="PANTHER" id="PTHR37984">
    <property type="entry name" value="PROTEIN CBG26694"/>
    <property type="match status" value="1"/>
</dbReference>
<sequence length="2246" mass="255431">MTRSQSGGLLPLNPEIERTCRQLRRQQRARLATEERIDGHVSSDSEEEYEMEDYNQHQGNPQQAPPVNQVLGNNPIPQDHGVHHPPQPGPTLEYYYTPRIPDIRPVILYPPIPANNFEIKPCWIQLITSSIQFHGLKDEEARVHLSRFLQLTNGFKLNGVPDDAIRLHLFPHSLAGNAKRYYPASKTTEIQREITHFRQEPDESLRDAWERYMGYFWQCPHHGFSDAFTIGNFYSALSPDSQRVIESLCPGWDVLTKTPPELTQMINTLAARDHSWGQSSRGRYSRDRGVHAMETRSGLEQQVAELVQTLKQPNSLIPGRGLATPPVAQCQWCESSNHLVEDCQAMRESTTPQEQLDFIANARRLDPYSTTYNEGWRQHPNFSWGSNTTKPPGLPAPAGGFQQRQPYQARQGPVPQQQPYQPRQAPVPQQQPYQPRQGQPFQQRQFAEPAAAPAPDTQMTKLENILASFMTSTQATITRLDQSVASLEAGQRNQGAILQDLQTQVGILARQNTTRAPGTLPATTVPNPRDPHQLQQLDAITTRNVGEDTTTPAPKPQPVVKEHVPQLPFPTRLHKDRLETEFAKFMAMLKQVNISMPFMEALSKMPKYAKFMKDLLTNKKKLGDLSTVMLSEECSAILQNKLPEKRKDPGSFTIPLVIGSMHVGKSLADLGASLNVMPYKLFKKLGLGEPRTTRMSIQLAYRSIVHPRGIIEDLLVNVGAFTYPVDFVILYINEDVDVPLILGRPFLATAKALIDVHSGKLILRAGDEHATFSVSENGKHPHLHDDIDYCDMLADYETALAITSAGTDDVLERCILLGEQASQEPQLAEQLAELESGPFLEGDRLFKPISSSTRIATSLEEPPELELKPLPPHLEYAFLREGNKLPVIISSTLTPEQKTRLVTLLKRYERALAWKITDIRGISPSFCPHRILMEDEMRLVRQPQRRLTPNLEAVVRAEIVKLLDAGIIFAISDSKWVSPTQVVPKKGGMTVVPNEKNELIPMRTVTGYRVCIDYRRLNDATRKDHFPLPFIDQMLERLAGHEFYCFLDGMSGYFQIPIAPEDQAKTTFTCPFGTFAYRRIPFGLCNGPATFQRCMLAIFDHLVGKIMEVFIDDFSVYGDSFSHCLHNLELVLKRCEETNLALSWEKCHFMVREGIVLGHKISKMGIEVDRAKIETISKLPPPTSVKGIRSFLGHAGFYRRFIKDFSKIALPLTKLLEKDAPFQFTDACTAAFTTLKEKLTQAPIMVVPDWSLPFEIMCDASDFAVGAVLGQRRDQHFRPIYYASKTLNDAQENYTTTEKELLAVVFAFDKFRPYLVLSHVIVYTDHSAIRYLISKTDAKPRLIRWILLLQKFDIEIRDKKGAENVAADHLSRLDAPPADNLEEEINDSFPDERLMMMCLQLPKGMTTHAKRKFFSDLKYYFWDDPHLFRIGADGIIRRCVMESEMEGILSHCHEGPAGGHHGGNRTARKVLQSGFYWPTLFKDADAFARRCDRCQRSGNISARDEMPQNVFITCEIFDVWGIDFMGPFPPSFGNTYILVAVDYVSRWAEAQTLPTNDARRVCVFLKQLFSRFGTPRAIISDRGTHFQGQFDKLLSRYGVTHKVSVAYHPQTSGQTELTNRELKRILEKTVNLSRKDWSTKIDDALWAYRTAYKTSIGTSPYRLVYGKACHLPVELEHKAFWALKLLNLDVSVAGVERKMQMLELEEWRYHAYENTKLYKERTKRLHDARLRGPKEFQDLRLHPEYADQFRAVTQGKLARHHHLEWEVFEQLHCMQELSAAISHPDWRTLLTIGEPTYTELVWEFYTTFQYDSKAPRDSYAVTFRLGGHARELTIDGLAYALGIEYHPFDRHEVEIPHPTDWRQDSFYRRIARRAYGHDDFDPGQTYVCTLQPQWHILNLLLTRSIVPNVTGSHKIPKRVLYAMYSMGYPEHMLHLGCFVATTFSRCHGRPTHLYCGPLITRLAQHFDISFQGLHDASARGGSTPLSREVLHNALLLTSDGPRTWVDGLSMPPDEDEDLDDDEEDADYSVTEDDEEDDDDDGGAMDADEPEPSLSPPGDLRPRRRQERGESSSDPSGPSMDFFTEQFQQMGLQFQQLGLQNQQLMDHQLQLVLLLFTAVFPNETTSTAVARSSRLEGPFEVSPDGIVKFEEKDGIDYAAVTVQLPGGERVPFLFTVKQLVASGKPESFSGEFLVPRYRGSSFLDRKGRGGSQGYDNMVALPLEGEGMSKSWRRRMSRTRRRRRGRLH</sequence>
<dbReference type="Pfam" id="PF03732">
    <property type="entry name" value="Retrotrans_gag"/>
    <property type="match status" value="1"/>
</dbReference>
<dbReference type="EMBL" id="OZ034817">
    <property type="protein sequence ID" value="CAL1380199.1"/>
    <property type="molecule type" value="Genomic_DNA"/>
</dbReference>
<dbReference type="InterPro" id="IPR041588">
    <property type="entry name" value="Integrase_H2C2"/>
</dbReference>
<dbReference type="InterPro" id="IPR002628">
    <property type="entry name" value="PsbO"/>
</dbReference>
<dbReference type="GO" id="GO:0016787">
    <property type="term" value="F:hydrolase activity"/>
    <property type="evidence" value="ECO:0007669"/>
    <property type="project" value="UniProtKB-KW"/>
</dbReference>
<keyword evidence="13" id="KW-0464">Manganese</keyword>
<dbReference type="InterPro" id="IPR050951">
    <property type="entry name" value="Retrovirus_Pol_polyprotein"/>
</dbReference>
<dbReference type="Gene3D" id="3.10.10.10">
    <property type="entry name" value="HIV Type 1 Reverse Transcriptase, subunit A, domain 1"/>
    <property type="match status" value="1"/>
</dbReference>
<feature type="compositionally biased region" description="Acidic residues" evidence="15">
    <location>
        <begin position="2012"/>
        <end position="2050"/>
    </location>
</feature>
<dbReference type="InterPro" id="IPR000477">
    <property type="entry name" value="RT_dom"/>
</dbReference>
<keyword evidence="9" id="KW-0378">Hydrolase</keyword>
<feature type="domain" description="Integrase catalytic" evidence="16">
    <location>
        <begin position="1503"/>
        <end position="1668"/>
    </location>
</feature>
<dbReference type="InterPro" id="IPR011250">
    <property type="entry name" value="OMP/PagP_B-barrel"/>
</dbReference>
<feature type="region of interest" description="Disordered" evidence="15">
    <location>
        <begin position="371"/>
        <end position="455"/>
    </location>
</feature>
<dbReference type="SUPFAM" id="SSF56672">
    <property type="entry name" value="DNA/RNA polymerases"/>
    <property type="match status" value="1"/>
</dbReference>
<dbReference type="GO" id="GO:0004519">
    <property type="term" value="F:endonuclease activity"/>
    <property type="evidence" value="ECO:0007669"/>
    <property type="project" value="UniProtKB-KW"/>
</dbReference>
<evidence type="ECO:0000256" key="9">
    <source>
        <dbReference type="ARBA" id="ARBA00022801"/>
    </source>
</evidence>
<evidence type="ECO:0000256" key="13">
    <source>
        <dbReference type="ARBA" id="ARBA00023211"/>
    </source>
</evidence>
<feature type="compositionally biased region" description="Basic and acidic residues" evidence="15">
    <location>
        <begin position="31"/>
        <end position="43"/>
    </location>
</feature>
<organism evidence="17 18">
    <name type="scientific">Linum trigynum</name>
    <dbReference type="NCBI Taxonomy" id="586398"/>
    <lineage>
        <taxon>Eukaryota</taxon>
        <taxon>Viridiplantae</taxon>
        <taxon>Streptophyta</taxon>
        <taxon>Embryophyta</taxon>
        <taxon>Tracheophyta</taxon>
        <taxon>Spermatophyta</taxon>
        <taxon>Magnoliopsida</taxon>
        <taxon>eudicotyledons</taxon>
        <taxon>Gunneridae</taxon>
        <taxon>Pentapetalae</taxon>
        <taxon>rosids</taxon>
        <taxon>fabids</taxon>
        <taxon>Malpighiales</taxon>
        <taxon>Linaceae</taxon>
        <taxon>Linum</taxon>
    </lineage>
</organism>
<dbReference type="GO" id="GO:0003676">
    <property type="term" value="F:nucleic acid binding"/>
    <property type="evidence" value="ECO:0007669"/>
    <property type="project" value="InterPro"/>
</dbReference>
<dbReference type="InterPro" id="IPR005162">
    <property type="entry name" value="Retrotrans_gag_dom"/>
</dbReference>
<dbReference type="CDD" id="cd00303">
    <property type="entry name" value="retropepsin_like"/>
    <property type="match status" value="1"/>
</dbReference>
<dbReference type="Pfam" id="PF01716">
    <property type="entry name" value="MSP"/>
    <property type="match status" value="1"/>
</dbReference>
<dbReference type="Gene3D" id="3.30.420.10">
    <property type="entry name" value="Ribonuclease H-like superfamily/Ribonuclease H"/>
    <property type="match status" value="1"/>
</dbReference>
<dbReference type="GO" id="GO:0010207">
    <property type="term" value="P:photosystem II assembly"/>
    <property type="evidence" value="ECO:0007669"/>
    <property type="project" value="InterPro"/>
</dbReference>
<protein>
    <recommendedName>
        <fullName evidence="3">RNA-directed DNA polymerase</fullName>
        <ecNumber evidence="3">2.7.7.49</ecNumber>
    </recommendedName>
</protein>
<dbReference type="GO" id="GO:0010242">
    <property type="term" value="F:oxygen evolving activity"/>
    <property type="evidence" value="ECO:0007669"/>
    <property type="project" value="InterPro"/>
</dbReference>
<dbReference type="PROSITE" id="PS50994">
    <property type="entry name" value="INTEGRASE"/>
    <property type="match status" value="1"/>
</dbReference>
<keyword evidence="12" id="KW-0472">Membrane</keyword>
<dbReference type="GO" id="GO:0009654">
    <property type="term" value="C:photosystem II oxygen evolving complex"/>
    <property type="evidence" value="ECO:0007669"/>
    <property type="project" value="InterPro"/>
</dbReference>
<gene>
    <name evidence="17" type="ORF">LTRI10_LOCUS21658</name>
</gene>
<keyword evidence="6" id="KW-0548">Nucleotidyltransferase</keyword>
<dbReference type="Gene3D" id="1.10.340.70">
    <property type="match status" value="1"/>
</dbReference>
<feature type="compositionally biased region" description="Polar residues" evidence="15">
    <location>
        <begin position="380"/>
        <end position="390"/>
    </location>
</feature>
<comment type="similarity">
    <text evidence="2">Belongs to the PsbO family.</text>
</comment>
<dbReference type="Pfam" id="PF17921">
    <property type="entry name" value="Integrase_H2C2"/>
    <property type="match status" value="1"/>
</dbReference>
<evidence type="ECO:0000256" key="14">
    <source>
        <dbReference type="ARBA" id="ARBA00023276"/>
    </source>
</evidence>
<evidence type="ECO:0000256" key="3">
    <source>
        <dbReference type="ARBA" id="ARBA00012493"/>
    </source>
</evidence>
<proteinExistence type="inferred from homology"/>
<dbReference type="Pfam" id="PF17917">
    <property type="entry name" value="RT_RNaseH"/>
    <property type="match status" value="1"/>
</dbReference>
<evidence type="ECO:0000256" key="7">
    <source>
        <dbReference type="ARBA" id="ARBA00022722"/>
    </source>
</evidence>
<dbReference type="Gene3D" id="2.40.70.10">
    <property type="entry name" value="Acid Proteases"/>
    <property type="match status" value="1"/>
</dbReference>
<keyword evidence="5" id="KW-0808">Transferase</keyword>
<accession>A0AAV2E303</accession>
<dbReference type="Proteomes" id="UP001497516">
    <property type="component" value="Chromosome 4"/>
</dbReference>
<reference evidence="17 18" key="1">
    <citation type="submission" date="2024-04" db="EMBL/GenBank/DDBJ databases">
        <authorList>
            <person name="Fracassetti M."/>
        </authorList>
    </citation>
    <scope>NUCLEOTIDE SEQUENCE [LARGE SCALE GENOMIC DNA]</scope>
</reference>
<evidence type="ECO:0000256" key="10">
    <source>
        <dbReference type="ARBA" id="ARBA00022918"/>
    </source>
</evidence>
<dbReference type="CDD" id="cd01647">
    <property type="entry name" value="RT_LTR"/>
    <property type="match status" value="1"/>
</dbReference>
<keyword evidence="10" id="KW-0695">RNA-directed DNA polymerase</keyword>
<dbReference type="Pfam" id="PF00665">
    <property type="entry name" value="rve"/>
    <property type="match status" value="1"/>
</dbReference>
<dbReference type="InterPro" id="IPR041373">
    <property type="entry name" value="RT_RNaseH"/>
</dbReference>
<dbReference type="SUPFAM" id="SSF53098">
    <property type="entry name" value="Ribonuclease H-like"/>
    <property type="match status" value="1"/>
</dbReference>
<keyword evidence="18" id="KW-1185">Reference proteome</keyword>
<name>A0AAV2E303_9ROSI</name>
<dbReference type="CDD" id="cd09274">
    <property type="entry name" value="RNase_HI_RT_Ty3"/>
    <property type="match status" value="1"/>
</dbReference>
<dbReference type="InterPro" id="IPR021109">
    <property type="entry name" value="Peptidase_aspartic_dom_sf"/>
</dbReference>
<feature type="compositionally biased region" description="Polar residues" evidence="15">
    <location>
        <begin position="56"/>
        <end position="76"/>
    </location>
</feature>
<evidence type="ECO:0000256" key="11">
    <source>
        <dbReference type="ARBA" id="ARBA00023078"/>
    </source>
</evidence>
<dbReference type="Pfam" id="PF00078">
    <property type="entry name" value="RVT_1"/>
    <property type="match status" value="1"/>
</dbReference>
<dbReference type="FunFam" id="3.10.20.370:FF:000001">
    <property type="entry name" value="Retrovirus-related Pol polyprotein from transposon 17.6-like protein"/>
    <property type="match status" value="1"/>
</dbReference>
<evidence type="ECO:0000256" key="8">
    <source>
        <dbReference type="ARBA" id="ARBA00022759"/>
    </source>
</evidence>
<evidence type="ECO:0000256" key="6">
    <source>
        <dbReference type="ARBA" id="ARBA00022695"/>
    </source>
</evidence>
<dbReference type="InterPro" id="IPR043502">
    <property type="entry name" value="DNA/RNA_pol_sf"/>
</dbReference>
<feature type="compositionally biased region" description="Acidic residues" evidence="15">
    <location>
        <begin position="44"/>
        <end position="53"/>
    </location>
</feature>
<dbReference type="GO" id="GO:0009535">
    <property type="term" value="C:chloroplast thylakoid membrane"/>
    <property type="evidence" value="ECO:0007669"/>
    <property type="project" value="UniProtKB-SubCell"/>
</dbReference>
<evidence type="ECO:0000256" key="4">
    <source>
        <dbReference type="ARBA" id="ARBA00022531"/>
    </source>
</evidence>
<dbReference type="GO" id="GO:0015074">
    <property type="term" value="P:DNA integration"/>
    <property type="evidence" value="ECO:0007669"/>
    <property type="project" value="InterPro"/>
</dbReference>
<dbReference type="GO" id="GO:0042549">
    <property type="term" value="P:photosystem II stabilization"/>
    <property type="evidence" value="ECO:0007669"/>
    <property type="project" value="InterPro"/>
</dbReference>